<name>A0A2N0ANM5_9LEPT</name>
<dbReference type="InterPro" id="IPR003789">
    <property type="entry name" value="Asn/Gln_tRNA_amidoTrase-B-like"/>
</dbReference>
<sequence length="151" mass="16607">MTLQETISTDLKTALKAKDETVLGTLRLIKAEIQYELTKTGASELTDTAVMQILKSNFKRRKDTAVEYDKANRPDLSSKEIQEAEVISRYIPKEVSEEEIAKAVNEAIVELNANGAQDMGKVMGKVMAKFKGQNIDGSKVSSLAKQALSAR</sequence>
<dbReference type="Proteomes" id="UP000232145">
    <property type="component" value="Unassembled WGS sequence"/>
</dbReference>
<evidence type="ECO:0008006" key="3">
    <source>
        <dbReference type="Google" id="ProtNLM"/>
    </source>
</evidence>
<dbReference type="Gene3D" id="1.10.10.410">
    <property type="match status" value="1"/>
</dbReference>
<dbReference type="OrthoDB" id="9794041at2"/>
<dbReference type="Gene3D" id="1.10.1510.10">
    <property type="entry name" value="Uncharacterised protein YqeY/AIM41 PF09424, N-terminal domain"/>
    <property type="match status" value="1"/>
</dbReference>
<dbReference type="Pfam" id="PF09424">
    <property type="entry name" value="YqeY"/>
    <property type="match status" value="1"/>
</dbReference>
<gene>
    <name evidence="1" type="ORF">CH364_06720</name>
</gene>
<dbReference type="GO" id="GO:0016884">
    <property type="term" value="F:carbon-nitrogen ligase activity, with glutamine as amido-N-donor"/>
    <property type="evidence" value="ECO:0007669"/>
    <property type="project" value="InterPro"/>
</dbReference>
<accession>A0A2N0ANM5</accession>
<dbReference type="SUPFAM" id="SSF89095">
    <property type="entry name" value="GatB/YqeY motif"/>
    <property type="match status" value="1"/>
</dbReference>
<protein>
    <recommendedName>
        <fullName evidence="3">Glutamyl-tRNA amidotransferase</fullName>
    </recommendedName>
</protein>
<keyword evidence="2" id="KW-1185">Reference proteome</keyword>
<reference evidence="1 2" key="1">
    <citation type="submission" date="2017-07" db="EMBL/GenBank/DDBJ databases">
        <title>Leptospira spp. isolated from tropical soils.</title>
        <authorList>
            <person name="Thibeaux R."/>
            <person name="Iraola G."/>
            <person name="Ferres I."/>
            <person name="Bierque E."/>
            <person name="Girault D."/>
            <person name="Soupe-Gilbert M.-E."/>
            <person name="Picardeau M."/>
            <person name="Goarant C."/>
        </authorList>
    </citation>
    <scope>NUCLEOTIDE SEQUENCE [LARGE SCALE GENOMIC DNA]</scope>
    <source>
        <strain evidence="1 2">FH2-B-A1</strain>
    </source>
</reference>
<dbReference type="PANTHER" id="PTHR28055">
    <property type="entry name" value="ALTERED INHERITANCE OF MITOCHONDRIA PROTEIN 41, MITOCHONDRIAL"/>
    <property type="match status" value="1"/>
</dbReference>
<dbReference type="InterPro" id="IPR023168">
    <property type="entry name" value="GatB_Yqey_C_2"/>
</dbReference>
<dbReference type="RefSeq" id="WP_100742787.1">
    <property type="nucleotide sequence ID" value="NZ_NPDW01000001.1"/>
</dbReference>
<comment type="caution">
    <text evidence="1">The sequence shown here is derived from an EMBL/GenBank/DDBJ whole genome shotgun (WGS) entry which is preliminary data.</text>
</comment>
<dbReference type="InterPro" id="IPR019004">
    <property type="entry name" value="YqeY/Aim41"/>
</dbReference>
<dbReference type="EMBL" id="NPDX01000001">
    <property type="protein sequence ID" value="PJZ85877.1"/>
    <property type="molecule type" value="Genomic_DNA"/>
</dbReference>
<evidence type="ECO:0000313" key="1">
    <source>
        <dbReference type="EMBL" id="PJZ85877.1"/>
    </source>
</evidence>
<evidence type="ECO:0000313" key="2">
    <source>
        <dbReference type="Proteomes" id="UP000232145"/>
    </source>
</evidence>
<dbReference type="PANTHER" id="PTHR28055:SF1">
    <property type="entry name" value="ALTERED INHERITANCE OF MITOCHONDRIA PROTEIN 41, MITOCHONDRIAL"/>
    <property type="match status" value="1"/>
</dbReference>
<organism evidence="1 2">
    <name type="scientific">Leptospira harrisiae</name>
    <dbReference type="NCBI Taxonomy" id="2023189"/>
    <lineage>
        <taxon>Bacteria</taxon>
        <taxon>Pseudomonadati</taxon>
        <taxon>Spirochaetota</taxon>
        <taxon>Spirochaetia</taxon>
        <taxon>Leptospirales</taxon>
        <taxon>Leptospiraceae</taxon>
        <taxon>Leptospira</taxon>
    </lineage>
</organism>
<dbReference type="InterPro" id="IPR042184">
    <property type="entry name" value="YqeY/Aim41_N"/>
</dbReference>
<proteinExistence type="predicted"/>
<dbReference type="AlphaFoldDB" id="A0A2N0ANM5"/>